<feature type="compositionally biased region" description="Polar residues" evidence="1">
    <location>
        <begin position="1"/>
        <end position="13"/>
    </location>
</feature>
<protein>
    <submittedName>
        <fullName evidence="2">Uncharacterized protein</fullName>
    </submittedName>
</protein>
<feature type="region of interest" description="Disordered" evidence="1">
    <location>
        <begin position="1"/>
        <end position="30"/>
    </location>
</feature>
<keyword evidence="3" id="KW-1185">Reference proteome</keyword>
<dbReference type="AlphaFoldDB" id="A0A0M2PYV6"/>
<feature type="region of interest" description="Disordered" evidence="1">
    <location>
        <begin position="70"/>
        <end position="130"/>
    </location>
</feature>
<dbReference type="Proteomes" id="UP000034681">
    <property type="component" value="Unassembled WGS sequence"/>
</dbReference>
<gene>
    <name evidence="2" type="ORF">PROH_02930</name>
</gene>
<accession>A0A0M2PYV6</accession>
<evidence type="ECO:0000313" key="3">
    <source>
        <dbReference type="Proteomes" id="UP000034681"/>
    </source>
</evidence>
<sequence length="130" mass="13991">MNPALGQTDTTGTWKGESRGLLGAENEGSFNPYDLMHRFRMMRDVDGFYDNQSENLNNAAASFLQRQQQMLQTGSEAPPVLTETGLTLSVPDPEMNPGLGVGPRTVNPSVDSSVNPSVNPSTDSPLIIVP</sequence>
<organism evidence="2 3">
    <name type="scientific">Prochlorothrix hollandica PCC 9006 = CALU 1027</name>
    <dbReference type="NCBI Taxonomy" id="317619"/>
    <lineage>
        <taxon>Bacteria</taxon>
        <taxon>Bacillati</taxon>
        <taxon>Cyanobacteriota</taxon>
        <taxon>Cyanophyceae</taxon>
        <taxon>Prochlorotrichales</taxon>
        <taxon>Prochlorotrichaceae</taxon>
        <taxon>Prochlorothrix</taxon>
    </lineage>
</organism>
<dbReference type="EMBL" id="AJTX02000002">
    <property type="protein sequence ID" value="KKJ01325.1"/>
    <property type="molecule type" value="Genomic_DNA"/>
</dbReference>
<proteinExistence type="predicted"/>
<name>A0A0M2PYV6_PROHO</name>
<feature type="compositionally biased region" description="Low complexity" evidence="1">
    <location>
        <begin position="105"/>
        <end position="130"/>
    </location>
</feature>
<evidence type="ECO:0000256" key="1">
    <source>
        <dbReference type="SAM" id="MobiDB-lite"/>
    </source>
</evidence>
<evidence type="ECO:0000313" key="2">
    <source>
        <dbReference type="EMBL" id="KKJ01325.1"/>
    </source>
</evidence>
<dbReference type="RefSeq" id="WP_016922988.1">
    <property type="nucleotide sequence ID" value="NZ_KB235941.1"/>
</dbReference>
<comment type="caution">
    <text evidence="2">The sequence shown here is derived from an EMBL/GenBank/DDBJ whole genome shotgun (WGS) entry which is preliminary data.</text>
</comment>
<dbReference type="STRING" id="317619.GCA_000332315_03781"/>
<reference evidence="2" key="1">
    <citation type="submission" date="2012-04" db="EMBL/GenBank/DDBJ databases">
        <authorList>
            <person name="Borisov I.G."/>
            <person name="Ivanikova N.V."/>
            <person name="Pinevich A.V."/>
        </authorList>
    </citation>
    <scope>NUCLEOTIDE SEQUENCE</scope>
    <source>
        <strain evidence="2">CALU 1027</strain>
    </source>
</reference>